<dbReference type="Proteomes" id="UP000541770">
    <property type="component" value="Unassembled WGS sequence"/>
</dbReference>
<evidence type="ECO:0000313" key="2">
    <source>
        <dbReference type="Proteomes" id="UP000541770"/>
    </source>
</evidence>
<evidence type="ECO:0000313" key="1">
    <source>
        <dbReference type="EMBL" id="MBA6066355.1"/>
    </source>
</evidence>
<reference evidence="1 2" key="1">
    <citation type="submission" date="2020-07" db="EMBL/GenBank/DDBJ databases">
        <title>Diversity of carbapenemase encoding genes among Pseudomonas putida group clinical isolates in a tertiary Brazilian hospital.</title>
        <authorList>
            <person name="Alberto-Lei F."/>
            <person name="Nodari C.S."/>
            <person name="Streling A.P."/>
            <person name="Paulino J.T."/>
            <person name="Bessa-Neto F.O."/>
            <person name="Cayo R."/>
            <person name="Gales A.C."/>
        </authorList>
    </citation>
    <scope>NUCLEOTIDE SEQUENCE [LARGE SCALE GENOMIC DNA]</scope>
    <source>
        <strain evidence="1 2">14802</strain>
    </source>
</reference>
<dbReference type="AlphaFoldDB" id="A0A7W2JWG8"/>
<dbReference type="Pfam" id="PF05135">
    <property type="entry name" value="Phage_connect_1"/>
    <property type="match status" value="1"/>
</dbReference>
<proteinExistence type="predicted"/>
<sequence>MMFITLEQAKSQLRVDDDADDEDIREKVLEASDLVRGYLKSAADAYLDADGEAIPGKVPYAVKAATKMMLGYLYNQRDNDQDREFEQGMLPKPVTALLYHLRDPALA</sequence>
<dbReference type="CDD" id="cd08054">
    <property type="entry name" value="gp6"/>
    <property type="match status" value="1"/>
</dbReference>
<dbReference type="Gene3D" id="1.10.3230.30">
    <property type="entry name" value="Phage gp6-like head-tail connector protein"/>
    <property type="match status" value="1"/>
</dbReference>
<organism evidence="1 2">
    <name type="scientific">Pseudomonas mosselii</name>
    <dbReference type="NCBI Taxonomy" id="78327"/>
    <lineage>
        <taxon>Bacteria</taxon>
        <taxon>Pseudomonadati</taxon>
        <taxon>Pseudomonadota</taxon>
        <taxon>Gammaproteobacteria</taxon>
        <taxon>Pseudomonadales</taxon>
        <taxon>Pseudomonadaceae</taxon>
        <taxon>Pseudomonas</taxon>
    </lineage>
</organism>
<dbReference type="InterPro" id="IPR006450">
    <property type="entry name" value="Phage_HK97_gp6-like"/>
</dbReference>
<protein>
    <submittedName>
        <fullName evidence="1">Phage gp6-like head-tail connector protein</fullName>
    </submittedName>
</protein>
<dbReference type="NCBIfam" id="TIGR01560">
    <property type="entry name" value="put_DNA_pack"/>
    <property type="match status" value="1"/>
</dbReference>
<accession>A0A7W2JWG8</accession>
<dbReference type="InterPro" id="IPR021146">
    <property type="entry name" value="Phage_gp6-like_head-tail"/>
</dbReference>
<gene>
    <name evidence="1" type="ORF">H4C75_16555</name>
</gene>
<comment type="caution">
    <text evidence="1">The sequence shown here is derived from an EMBL/GenBank/DDBJ whole genome shotgun (WGS) entry which is preliminary data.</text>
</comment>
<dbReference type="RefSeq" id="WP_182323577.1">
    <property type="nucleotide sequence ID" value="NZ_JACGDE010000011.1"/>
</dbReference>
<dbReference type="EMBL" id="JACGDE010000011">
    <property type="protein sequence ID" value="MBA6066355.1"/>
    <property type="molecule type" value="Genomic_DNA"/>
</dbReference>
<name>A0A7W2JWG8_9PSED</name>